<dbReference type="Pfam" id="PF00480">
    <property type="entry name" value="ROK"/>
    <property type="match status" value="1"/>
</dbReference>
<gene>
    <name evidence="1" type="ORF">C5F50_11510</name>
</gene>
<evidence type="ECO:0000313" key="1">
    <source>
        <dbReference type="EMBL" id="QLH07626.1"/>
    </source>
</evidence>
<proteinExistence type="predicted"/>
<protein>
    <submittedName>
        <fullName evidence="1">Sugar kinase</fullName>
    </submittedName>
</protein>
<dbReference type="SUPFAM" id="SSF53067">
    <property type="entry name" value="Actin-like ATPase domain"/>
    <property type="match status" value="1"/>
</dbReference>
<dbReference type="Gene3D" id="3.30.420.40">
    <property type="match status" value="2"/>
</dbReference>
<accession>A0A7D5M5G6</accession>
<organism evidence="1 2">
    <name type="scientific">Nitrosopumilus ureiphilus</name>
    <dbReference type="NCBI Taxonomy" id="1470067"/>
    <lineage>
        <taxon>Archaea</taxon>
        <taxon>Nitrososphaerota</taxon>
        <taxon>Nitrososphaeria</taxon>
        <taxon>Nitrosopumilales</taxon>
        <taxon>Nitrosopumilaceae</taxon>
        <taxon>Nitrosopumilus</taxon>
    </lineage>
</organism>
<sequence length="289" mass="31240">MMYKLGVDLGGTKTEAILLDDKLNVLERKRVPTPKNDYEEIINNISSLVLELSENISDFSIGVCTPGAISNQTGLIKNSNTQCLIGKSIKKDLENKIGKKILIENDANCFTMAEAKMGAAMDYGLVFGVIIGTGVGGGIVIDKKLHSGRTNIAGEWGHHVLHRNGNSCYCGKTGCVETYISGPSLERQWTKQTGKSLTLTEILSNIDNEIGKKWKDEFLENFGYALANVIDILDPDAIVIGGGLSNIDFLYTEGKKSVYAKVFSNLVDTPILKNKLGDSAGVYGAALLT</sequence>
<dbReference type="PROSITE" id="PS01125">
    <property type="entry name" value="ROK"/>
    <property type="match status" value="1"/>
</dbReference>
<reference evidence="1 2" key="1">
    <citation type="submission" date="2018-02" db="EMBL/GenBank/DDBJ databases">
        <title>Complete genome of Nitrosopumilus ureaphilus PS0.</title>
        <authorList>
            <person name="Qin W."/>
            <person name="Zheng Y."/>
            <person name="Stahl D.A."/>
        </authorList>
    </citation>
    <scope>NUCLEOTIDE SEQUENCE [LARGE SCALE GENOMIC DNA]</scope>
    <source>
        <strain evidence="1 2">PS0</strain>
    </source>
</reference>
<keyword evidence="2" id="KW-1185">Reference proteome</keyword>
<keyword evidence="1" id="KW-0418">Kinase</keyword>
<evidence type="ECO:0000313" key="2">
    <source>
        <dbReference type="Proteomes" id="UP000509478"/>
    </source>
</evidence>
<keyword evidence="1" id="KW-0808">Transferase</keyword>
<dbReference type="KEGG" id="nue:C5F50_11510"/>
<dbReference type="InterPro" id="IPR000600">
    <property type="entry name" value="ROK"/>
</dbReference>
<dbReference type="GO" id="GO:0009384">
    <property type="term" value="F:N-acylmannosamine kinase activity"/>
    <property type="evidence" value="ECO:0007669"/>
    <property type="project" value="TreeGrafter"/>
</dbReference>
<name>A0A7D5M5G6_9ARCH</name>
<dbReference type="PANTHER" id="PTHR18964:SF149">
    <property type="entry name" value="BIFUNCTIONAL UDP-N-ACETYLGLUCOSAMINE 2-EPIMERASE_N-ACETYLMANNOSAMINE KINASE"/>
    <property type="match status" value="1"/>
</dbReference>
<dbReference type="GO" id="GO:0008761">
    <property type="term" value="F:UDP-N-acetylglucosamine 2-epimerase activity"/>
    <property type="evidence" value="ECO:0007669"/>
    <property type="project" value="TreeGrafter"/>
</dbReference>
<dbReference type="Proteomes" id="UP000509478">
    <property type="component" value="Chromosome"/>
</dbReference>
<dbReference type="PANTHER" id="PTHR18964">
    <property type="entry name" value="ROK (REPRESSOR, ORF, KINASE) FAMILY"/>
    <property type="match status" value="1"/>
</dbReference>
<dbReference type="CDD" id="cd24066">
    <property type="entry name" value="ASKHA_NBD_ROK_EcFRK-like"/>
    <property type="match status" value="1"/>
</dbReference>
<dbReference type="EMBL" id="CP026995">
    <property type="protein sequence ID" value="QLH07626.1"/>
    <property type="molecule type" value="Genomic_DNA"/>
</dbReference>
<dbReference type="AlphaFoldDB" id="A0A7D5M5G6"/>
<dbReference type="InterPro" id="IPR049874">
    <property type="entry name" value="ROK_cs"/>
</dbReference>
<dbReference type="InterPro" id="IPR043129">
    <property type="entry name" value="ATPase_NBD"/>
</dbReference>